<evidence type="ECO:0000256" key="1">
    <source>
        <dbReference type="SAM" id="SignalP"/>
    </source>
</evidence>
<dbReference type="Gene3D" id="1.10.390.10">
    <property type="entry name" value="Neutral Protease Domain 2"/>
    <property type="match status" value="1"/>
</dbReference>
<comment type="caution">
    <text evidence="3">The sequence shown here is derived from an EMBL/GenBank/DDBJ whole genome shotgun (WGS) entry which is preliminary data.</text>
</comment>
<dbReference type="InterPro" id="IPR027268">
    <property type="entry name" value="Peptidase_M4/M1_CTD_sf"/>
</dbReference>
<dbReference type="AlphaFoldDB" id="A0A4R0YGB3"/>
<feature type="domain" description="Peptidase M61 catalytic" evidence="2">
    <location>
        <begin position="326"/>
        <end position="370"/>
    </location>
</feature>
<feature type="signal peptide" evidence="1">
    <location>
        <begin position="1"/>
        <end position="36"/>
    </location>
</feature>
<dbReference type="InterPro" id="IPR007963">
    <property type="entry name" value="Peptidase_M61_catalytic"/>
</dbReference>
<feature type="chain" id="PRO_5020511214" evidence="1">
    <location>
        <begin position="37"/>
        <end position="577"/>
    </location>
</feature>
<evidence type="ECO:0000313" key="4">
    <source>
        <dbReference type="Proteomes" id="UP000291822"/>
    </source>
</evidence>
<evidence type="ECO:0000259" key="2">
    <source>
        <dbReference type="Pfam" id="PF05299"/>
    </source>
</evidence>
<accession>A0A4R0YGB3</accession>
<dbReference type="Pfam" id="PF05299">
    <property type="entry name" value="Peptidase_M61"/>
    <property type="match status" value="1"/>
</dbReference>
<dbReference type="SUPFAM" id="SSF55486">
    <property type="entry name" value="Metalloproteases ('zincins'), catalytic domain"/>
    <property type="match status" value="1"/>
</dbReference>
<evidence type="ECO:0000313" key="3">
    <source>
        <dbReference type="EMBL" id="TCI05954.1"/>
    </source>
</evidence>
<reference evidence="3 4" key="1">
    <citation type="submission" date="2019-02" db="EMBL/GenBank/DDBJ databases">
        <title>Dyella amyloliquefaciens sp. nov., isolated from forest soil.</title>
        <authorList>
            <person name="Gao Z.-H."/>
            <person name="Qiu L.-H."/>
        </authorList>
    </citation>
    <scope>NUCLEOTIDE SEQUENCE [LARGE SCALE GENOMIC DNA]</scope>
    <source>
        <strain evidence="3 4">KACC 12747</strain>
    </source>
</reference>
<protein>
    <submittedName>
        <fullName evidence="3">Peptidase M61</fullName>
    </submittedName>
</protein>
<dbReference type="EMBL" id="SJTG01000008">
    <property type="protein sequence ID" value="TCI05954.1"/>
    <property type="molecule type" value="Genomic_DNA"/>
</dbReference>
<sequence>MRMSMAKRGVKSGGLKLGLTALVMALSMMVASHAEAAERAIAVTLRPGGVDAAKNISFVDVTLITTQEEGRRGLLRLPLVINNVKTSAMSVENLRARDADGDLALTAGYNPDGVKKYRYWRASRPVHGPVTVTYRIPITNALNPLGAAPPLELRSESGGFSGLVGTYVMLPDSDEPYRLRLNWDFTALGGDALGLSTLGVGTQTSTAKTPDELESTFTMGGHVGHEPGQPATDGFFSAWQGTPPFDARALMQWTHRLYGSYLTFFASPGATYNVFLRRNKINPGGGVEIGNSFVGTFDDGTPVEEFKLTLAHEMVHTFVGGLDEKDELAASWFSEGLAVYYQRLLPLRAGEITREAYLDDLNITAARYYTDLLNTTPNDQIPARFWADTRVRVLPYDRGALYFAQLNAEIVKASHGKRSLDDLVLPFLKRRTAGEKLTQAAWVEVVTRELGDKGKQQFDDMMAGKVIALDSDAFGVCFQRTQKPLRRYVLGFDPTVLVQPRRIIRGLVPGSAAAKAGLKDGDEILKPVPQDGIQADQNAKMKLLVRRGGKVWDVSYLPRGEVVPTWQWMAVDTPGCR</sequence>
<name>A0A4R0YGB3_9GAMM</name>
<gene>
    <name evidence="3" type="ORF">EZM97_36180</name>
</gene>
<dbReference type="InterPro" id="IPR036034">
    <property type="entry name" value="PDZ_sf"/>
</dbReference>
<keyword evidence="1" id="KW-0732">Signal</keyword>
<dbReference type="Proteomes" id="UP000291822">
    <property type="component" value="Unassembled WGS sequence"/>
</dbReference>
<keyword evidence="4" id="KW-1185">Reference proteome</keyword>
<dbReference type="SUPFAM" id="SSF50156">
    <property type="entry name" value="PDZ domain-like"/>
    <property type="match status" value="1"/>
</dbReference>
<organism evidence="3 4">
    <name type="scientific">Dyella soli</name>
    <dbReference type="NCBI Taxonomy" id="522319"/>
    <lineage>
        <taxon>Bacteria</taxon>
        <taxon>Pseudomonadati</taxon>
        <taxon>Pseudomonadota</taxon>
        <taxon>Gammaproteobacteria</taxon>
        <taxon>Lysobacterales</taxon>
        <taxon>Rhodanobacteraceae</taxon>
        <taxon>Dyella</taxon>
    </lineage>
</organism>
<proteinExistence type="predicted"/>